<gene>
    <name evidence="1" type="ORF">CA2015_0667</name>
</gene>
<dbReference type="AlphaFoldDB" id="A0A0H4PAG9"/>
<protein>
    <recommendedName>
        <fullName evidence="3">GyrI-like small molecule binding domain-containing protein</fullName>
    </recommendedName>
</protein>
<accession>A0A0H4PAG9</accession>
<dbReference type="RefSeq" id="WP_048640601.1">
    <property type="nucleotide sequence ID" value="NZ_CP012040.1"/>
</dbReference>
<dbReference type="Proteomes" id="UP000036520">
    <property type="component" value="Chromosome"/>
</dbReference>
<dbReference type="OrthoDB" id="980914at2"/>
<organism evidence="1 2">
    <name type="scientific">Cyclobacterium amurskyense</name>
    <dbReference type="NCBI Taxonomy" id="320787"/>
    <lineage>
        <taxon>Bacteria</taxon>
        <taxon>Pseudomonadati</taxon>
        <taxon>Bacteroidota</taxon>
        <taxon>Cytophagia</taxon>
        <taxon>Cytophagales</taxon>
        <taxon>Cyclobacteriaceae</taxon>
        <taxon>Cyclobacterium</taxon>
    </lineage>
</organism>
<dbReference type="KEGG" id="camu:CA2015_0667"/>
<evidence type="ECO:0000313" key="2">
    <source>
        <dbReference type="Proteomes" id="UP000036520"/>
    </source>
</evidence>
<name>A0A0H4PAG9_9BACT</name>
<reference evidence="1 2" key="1">
    <citation type="submission" date="2015-07" db="EMBL/GenBank/DDBJ databases">
        <authorList>
            <person name="Kim K.M."/>
        </authorList>
    </citation>
    <scope>NUCLEOTIDE SEQUENCE [LARGE SCALE GENOMIC DNA]</scope>
    <source>
        <strain evidence="1 2">KCTC 12363</strain>
    </source>
</reference>
<keyword evidence="2" id="KW-1185">Reference proteome</keyword>
<dbReference type="EMBL" id="CP012040">
    <property type="protein sequence ID" value="AKP50130.1"/>
    <property type="molecule type" value="Genomic_DNA"/>
</dbReference>
<proteinExistence type="predicted"/>
<evidence type="ECO:0008006" key="3">
    <source>
        <dbReference type="Google" id="ProtNLM"/>
    </source>
</evidence>
<evidence type="ECO:0000313" key="1">
    <source>
        <dbReference type="EMBL" id="AKP50130.1"/>
    </source>
</evidence>
<dbReference type="STRING" id="320787.CA2015_0667"/>
<sequence length="172" mass="19588">MVKRKIILLSIGVFLLLLSSFYVYLGGFIAIELRQTECSDLNLVGLNYIGIPQDKKIGEYFREVETARKDKPLQTIYYIEPEGKRDTLHVFIGYEPDRIDESLSTPWVTRSVECQSAIVAKLEMNRFVMPGPDKTKRAIQDFAKEKGLTLKGIYIDKIISSDHVEVWAPVGS</sequence>
<dbReference type="PATRIC" id="fig|320787.5.peg.747"/>